<dbReference type="SUPFAM" id="SSF46785">
    <property type="entry name" value="Winged helix' DNA-binding domain"/>
    <property type="match status" value="1"/>
</dbReference>
<keyword evidence="1" id="KW-0805">Transcription regulation</keyword>
<keyword evidence="3" id="KW-0804">Transcription</keyword>
<dbReference type="SUPFAM" id="SSF48008">
    <property type="entry name" value="GntR ligand-binding domain-like"/>
    <property type="match status" value="1"/>
</dbReference>
<dbReference type="Pfam" id="PF07729">
    <property type="entry name" value="FCD"/>
    <property type="match status" value="1"/>
</dbReference>
<reference evidence="6 7" key="1">
    <citation type="submission" date="2016-10" db="EMBL/GenBank/DDBJ databases">
        <authorList>
            <person name="de Groot N.N."/>
        </authorList>
    </citation>
    <scope>NUCLEOTIDE SEQUENCE [LARGE SCALE GENOMIC DNA]</scope>
    <source>
        <strain evidence="6 7">DSM 22489</strain>
    </source>
</reference>
<dbReference type="Pfam" id="PF00392">
    <property type="entry name" value="GntR"/>
    <property type="match status" value="1"/>
</dbReference>
<evidence type="ECO:0000256" key="4">
    <source>
        <dbReference type="SAM" id="MobiDB-lite"/>
    </source>
</evidence>
<feature type="compositionally biased region" description="Polar residues" evidence="4">
    <location>
        <begin position="239"/>
        <end position="252"/>
    </location>
</feature>
<evidence type="ECO:0000259" key="5">
    <source>
        <dbReference type="PROSITE" id="PS50949"/>
    </source>
</evidence>
<sequence length="252" mass="27963">MPELASTSPIANSQPPVVDQIRDWIAVEQLRSGDRLPAERELATKLDVSRGEVRRGIGYLAALGILDVRHGVGAFLAETPSGLGEAPLQFMRTLGTLTTEHLFETRRALEITIAGHAAERCQKEQLVAISEELTEMFATADDPEAFLVHDVRFHRAIAQACGNPILLAMMDSIVGGLFEERRQRAGTLENRQSALLAHRRIYDAVRRHDADLARRAMDEHLTTAKAETSRPKVQKTRRSAQPGSTRRTSTRK</sequence>
<dbReference type="PRINTS" id="PR00035">
    <property type="entry name" value="HTHGNTR"/>
</dbReference>
<evidence type="ECO:0000313" key="7">
    <source>
        <dbReference type="Proteomes" id="UP000236728"/>
    </source>
</evidence>
<keyword evidence="2" id="KW-0238">DNA-binding</keyword>
<dbReference type="PANTHER" id="PTHR43537:SF5">
    <property type="entry name" value="UXU OPERON TRANSCRIPTIONAL REGULATOR"/>
    <property type="match status" value="1"/>
</dbReference>
<gene>
    <name evidence="6" type="ORF">SAMN05421819_4511</name>
</gene>
<dbReference type="GO" id="GO:0003700">
    <property type="term" value="F:DNA-binding transcription factor activity"/>
    <property type="evidence" value="ECO:0007669"/>
    <property type="project" value="InterPro"/>
</dbReference>
<dbReference type="Proteomes" id="UP000236728">
    <property type="component" value="Unassembled WGS sequence"/>
</dbReference>
<dbReference type="CDD" id="cd07377">
    <property type="entry name" value="WHTH_GntR"/>
    <property type="match status" value="1"/>
</dbReference>
<organism evidence="6 7">
    <name type="scientific">Bryocella elongata</name>
    <dbReference type="NCBI Taxonomy" id="863522"/>
    <lineage>
        <taxon>Bacteria</taxon>
        <taxon>Pseudomonadati</taxon>
        <taxon>Acidobacteriota</taxon>
        <taxon>Terriglobia</taxon>
        <taxon>Terriglobales</taxon>
        <taxon>Acidobacteriaceae</taxon>
        <taxon>Bryocella</taxon>
    </lineage>
</organism>
<dbReference type="EMBL" id="FNVA01000010">
    <property type="protein sequence ID" value="SEG71671.1"/>
    <property type="molecule type" value="Genomic_DNA"/>
</dbReference>
<evidence type="ECO:0000256" key="2">
    <source>
        <dbReference type="ARBA" id="ARBA00023125"/>
    </source>
</evidence>
<dbReference type="PANTHER" id="PTHR43537">
    <property type="entry name" value="TRANSCRIPTIONAL REGULATOR, GNTR FAMILY"/>
    <property type="match status" value="1"/>
</dbReference>
<dbReference type="InterPro" id="IPR000524">
    <property type="entry name" value="Tscrpt_reg_HTH_GntR"/>
</dbReference>
<proteinExistence type="predicted"/>
<name>A0A1H6CF87_9BACT</name>
<dbReference type="Gene3D" id="1.10.10.10">
    <property type="entry name" value="Winged helix-like DNA-binding domain superfamily/Winged helix DNA-binding domain"/>
    <property type="match status" value="1"/>
</dbReference>
<protein>
    <submittedName>
        <fullName evidence="6">Transcriptional regulator, GntR family</fullName>
    </submittedName>
</protein>
<evidence type="ECO:0000256" key="3">
    <source>
        <dbReference type="ARBA" id="ARBA00023163"/>
    </source>
</evidence>
<evidence type="ECO:0000256" key="1">
    <source>
        <dbReference type="ARBA" id="ARBA00023015"/>
    </source>
</evidence>
<dbReference type="RefSeq" id="WP_103935342.1">
    <property type="nucleotide sequence ID" value="NZ_FNVA01000010.1"/>
</dbReference>
<dbReference type="SMART" id="SM00345">
    <property type="entry name" value="HTH_GNTR"/>
    <property type="match status" value="1"/>
</dbReference>
<feature type="compositionally biased region" description="Basic and acidic residues" evidence="4">
    <location>
        <begin position="219"/>
        <end position="230"/>
    </location>
</feature>
<dbReference type="SMART" id="SM00895">
    <property type="entry name" value="FCD"/>
    <property type="match status" value="1"/>
</dbReference>
<keyword evidence="7" id="KW-1185">Reference proteome</keyword>
<dbReference type="InterPro" id="IPR036390">
    <property type="entry name" value="WH_DNA-bd_sf"/>
</dbReference>
<dbReference type="Gene3D" id="1.20.120.530">
    <property type="entry name" value="GntR ligand-binding domain-like"/>
    <property type="match status" value="1"/>
</dbReference>
<accession>A0A1H6CF87</accession>
<dbReference type="InterPro" id="IPR011711">
    <property type="entry name" value="GntR_C"/>
</dbReference>
<dbReference type="InterPro" id="IPR008920">
    <property type="entry name" value="TF_FadR/GntR_C"/>
</dbReference>
<dbReference type="GO" id="GO:0003677">
    <property type="term" value="F:DNA binding"/>
    <property type="evidence" value="ECO:0007669"/>
    <property type="project" value="UniProtKB-KW"/>
</dbReference>
<feature type="region of interest" description="Disordered" evidence="4">
    <location>
        <begin position="219"/>
        <end position="252"/>
    </location>
</feature>
<feature type="domain" description="HTH gntR-type" evidence="5">
    <location>
        <begin position="11"/>
        <end position="79"/>
    </location>
</feature>
<dbReference type="InterPro" id="IPR036388">
    <property type="entry name" value="WH-like_DNA-bd_sf"/>
</dbReference>
<dbReference type="OrthoDB" id="9799482at2"/>
<dbReference type="AlphaFoldDB" id="A0A1H6CF87"/>
<dbReference type="PROSITE" id="PS50949">
    <property type="entry name" value="HTH_GNTR"/>
    <property type="match status" value="1"/>
</dbReference>
<evidence type="ECO:0000313" key="6">
    <source>
        <dbReference type="EMBL" id="SEG71671.1"/>
    </source>
</evidence>